<gene>
    <name evidence="2" type="ORF">CLAFUR5_12029</name>
</gene>
<evidence type="ECO:0000313" key="2">
    <source>
        <dbReference type="EMBL" id="UJO23042.1"/>
    </source>
</evidence>
<dbReference type="Gene3D" id="3.60.21.10">
    <property type="match status" value="1"/>
</dbReference>
<dbReference type="EMBL" id="CP090172">
    <property type="protein sequence ID" value="UJO23042.1"/>
    <property type="molecule type" value="Genomic_DNA"/>
</dbReference>
<dbReference type="GeneID" id="71991907"/>
<reference evidence="2" key="2">
    <citation type="journal article" date="2022" name="Microb. Genom.">
        <title>A chromosome-scale genome assembly of the tomato pathogen Cladosporium fulvum reveals a compartmentalized genome architecture and the presence of a dispensable chromosome.</title>
        <authorList>
            <person name="Zaccaron A.Z."/>
            <person name="Chen L.H."/>
            <person name="Samaras A."/>
            <person name="Stergiopoulos I."/>
        </authorList>
    </citation>
    <scope>NUCLEOTIDE SEQUENCE</scope>
    <source>
        <strain evidence="2">Race5_Kim</strain>
    </source>
</reference>
<dbReference type="OMA" id="FTHHSPV"/>
<keyword evidence="3" id="KW-1185">Reference proteome</keyword>
<dbReference type="SUPFAM" id="SSF56300">
    <property type="entry name" value="Metallo-dependent phosphatases"/>
    <property type="match status" value="1"/>
</dbReference>
<accession>A0A9Q8PIH9</accession>
<dbReference type="KEGG" id="ffu:CLAFUR5_12029"/>
<reference evidence="2" key="1">
    <citation type="submission" date="2021-12" db="EMBL/GenBank/DDBJ databases">
        <authorList>
            <person name="Zaccaron A."/>
            <person name="Stergiopoulos I."/>
        </authorList>
    </citation>
    <scope>NUCLEOTIDE SEQUENCE</scope>
    <source>
        <strain evidence="2">Race5_Kim</strain>
    </source>
</reference>
<sequence>MAPQSTFSFQLFSDLHLEAPKAYDVFELPAQSPCAALIGDIGCVKDKGLLEFLQLQLERFKLVFFLLGNHEPYHSNWHHATTTIEKFASDMKQLRNTNTALGEFVFLNRTRYDTDDEVTILGCTLYSMIGPTKDDMDRVSMGLNDFYKIDDWTVEQHNEAHIADLAWLNAEVQKIATQEPHRKVVILTHHSPTKDPRGVDPRHANSPISSGFCTDLSEEVCWTSPCVKVWAFGHTHFNCDFGGRPGWQVVTNQRGYYFAQADVYMGDKVIEI</sequence>
<dbReference type="PANTHER" id="PTHR37844">
    <property type="entry name" value="SER/THR PROTEIN PHOSPHATASE SUPERFAMILY (AFU_ORTHOLOGUE AFUA_1G14840)"/>
    <property type="match status" value="1"/>
</dbReference>
<dbReference type="InterPro" id="IPR004843">
    <property type="entry name" value="Calcineurin-like_PHP"/>
</dbReference>
<dbReference type="OrthoDB" id="550558at2759"/>
<feature type="domain" description="Calcineurin-like phosphoesterase" evidence="1">
    <location>
        <begin position="11"/>
        <end position="236"/>
    </location>
</feature>
<evidence type="ECO:0000313" key="3">
    <source>
        <dbReference type="Proteomes" id="UP000756132"/>
    </source>
</evidence>
<dbReference type="InterPro" id="IPR029052">
    <property type="entry name" value="Metallo-depent_PP-like"/>
</dbReference>
<dbReference type="Proteomes" id="UP000756132">
    <property type="component" value="Chromosome 10"/>
</dbReference>
<dbReference type="PANTHER" id="PTHR37844:SF2">
    <property type="entry name" value="SER_THR PROTEIN PHOSPHATASE SUPERFAMILY (AFU_ORTHOLOGUE AFUA_1G14840)"/>
    <property type="match status" value="1"/>
</dbReference>
<protein>
    <recommendedName>
        <fullName evidence="1">Calcineurin-like phosphoesterase domain-containing protein</fullName>
    </recommendedName>
</protein>
<organism evidence="2 3">
    <name type="scientific">Passalora fulva</name>
    <name type="common">Tomato leaf mold</name>
    <name type="synonym">Cladosporium fulvum</name>
    <dbReference type="NCBI Taxonomy" id="5499"/>
    <lineage>
        <taxon>Eukaryota</taxon>
        <taxon>Fungi</taxon>
        <taxon>Dikarya</taxon>
        <taxon>Ascomycota</taxon>
        <taxon>Pezizomycotina</taxon>
        <taxon>Dothideomycetes</taxon>
        <taxon>Dothideomycetidae</taxon>
        <taxon>Mycosphaerellales</taxon>
        <taxon>Mycosphaerellaceae</taxon>
        <taxon>Fulvia</taxon>
    </lineage>
</organism>
<dbReference type="Pfam" id="PF00149">
    <property type="entry name" value="Metallophos"/>
    <property type="match status" value="1"/>
</dbReference>
<name>A0A9Q8PIH9_PASFU</name>
<dbReference type="RefSeq" id="XP_047767408.1">
    <property type="nucleotide sequence ID" value="XM_047911177.1"/>
</dbReference>
<dbReference type="GO" id="GO:0016787">
    <property type="term" value="F:hydrolase activity"/>
    <property type="evidence" value="ECO:0007669"/>
    <property type="project" value="InterPro"/>
</dbReference>
<proteinExistence type="predicted"/>
<evidence type="ECO:0000259" key="1">
    <source>
        <dbReference type="Pfam" id="PF00149"/>
    </source>
</evidence>
<dbReference type="AlphaFoldDB" id="A0A9Q8PIH9"/>